<dbReference type="Proteomes" id="UP000094455">
    <property type="component" value="Unassembled WGS sequence"/>
</dbReference>
<evidence type="ECO:0000313" key="2">
    <source>
        <dbReference type="EMBL" id="ODQ49146.1"/>
    </source>
</evidence>
<proteinExistence type="predicted"/>
<feature type="region of interest" description="Disordered" evidence="1">
    <location>
        <begin position="103"/>
        <end position="157"/>
    </location>
</feature>
<evidence type="ECO:0000256" key="1">
    <source>
        <dbReference type="SAM" id="MobiDB-lite"/>
    </source>
</evidence>
<keyword evidence="3" id="KW-1185">Reference proteome</keyword>
<dbReference type="RefSeq" id="XP_019020259.1">
    <property type="nucleotide sequence ID" value="XM_019160457.1"/>
</dbReference>
<feature type="compositionally biased region" description="Basic residues" evidence="1">
    <location>
        <begin position="108"/>
        <end position="120"/>
    </location>
</feature>
<organism evidence="2 3">
    <name type="scientific">Pichia membranifaciens NRRL Y-2026</name>
    <dbReference type="NCBI Taxonomy" id="763406"/>
    <lineage>
        <taxon>Eukaryota</taxon>
        <taxon>Fungi</taxon>
        <taxon>Dikarya</taxon>
        <taxon>Ascomycota</taxon>
        <taxon>Saccharomycotina</taxon>
        <taxon>Pichiomycetes</taxon>
        <taxon>Pichiales</taxon>
        <taxon>Pichiaceae</taxon>
        <taxon>Pichia</taxon>
    </lineage>
</organism>
<dbReference type="AlphaFoldDB" id="A0A1E3NT11"/>
<reference evidence="2 3" key="1">
    <citation type="journal article" date="2016" name="Proc. Natl. Acad. Sci. U.S.A.">
        <title>Comparative genomics of biotechnologically important yeasts.</title>
        <authorList>
            <person name="Riley R."/>
            <person name="Haridas S."/>
            <person name="Wolfe K.H."/>
            <person name="Lopes M.R."/>
            <person name="Hittinger C.T."/>
            <person name="Goeker M."/>
            <person name="Salamov A.A."/>
            <person name="Wisecaver J.H."/>
            <person name="Long T.M."/>
            <person name="Calvey C.H."/>
            <person name="Aerts A.L."/>
            <person name="Barry K.W."/>
            <person name="Choi C."/>
            <person name="Clum A."/>
            <person name="Coughlan A.Y."/>
            <person name="Deshpande S."/>
            <person name="Douglass A.P."/>
            <person name="Hanson S.J."/>
            <person name="Klenk H.-P."/>
            <person name="LaButti K.M."/>
            <person name="Lapidus A."/>
            <person name="Lindquist E.A."/>
            <person name="Lipzen A.M."/>
            <person name="Meier-Kolthoff J.P."/>
            <person name="Ohm R.A."/>
            <person name="Otillar R.P."/>
            <person name="Pangilinan J.L."/>
            <person name="Peng Y."/>
            <person name="Rokas A."/>
            <person name="Rosa C.A."/>
            <person name="Scheuner C."/>
            <person name="Sibirny A.A."/>
            <person name="Slot J.C."/>
            <person name="Stielow J.B."/>
            <person name="Sun H."/>
            <person name="Kurtzman C.P."/>
            <person name="Blackwell M."/>
            <person name="Grigoriev I.V."/>
            <person name="Jeffries T.W."/>
        </authorList>
    </citation>
    <scope>NUCLEOTIDE SEQUENCE [LARGE SCALE GENOMIC DNA]</scope>
    <source>
        <strain evidence="2 3">NRRL Y-2026</strain>
    </source>
</reference>
<gene>
    <name evidence="2" type="ORF">PICMEDRAFT_14624</name>
</gene>
<feature type="compositionally biased region" description="Basic and acidic residues" evidence="1">
    <location>
        <begin position="137"/>
        <end position="157"/>
    </location>
</feature>
<dbReference type="GeneID" id="30177144"/>
<evidence type="ECO:0000313" key="3">
    <source>
        <dbReference type="Proteomes" id="UP000094455"/>
    </source>
</evidence>
<sequence length="234" mass="25284">MNFETDTDTGPAGTHLLSELAALRGDIPLDEDAFMAGLLGDGAQGRAFFDDVGTKAGGPDGPAGPAGDLSSVTGCHFLWEGTHACPDGGAYADVEDARYEDRSYAATRHPRRNGRYRRVPGHGEGSADTETNPDADAGQRLREPQHCREPGDPDQLVHEEQITPTYINMMFNATSMIPLANVGRMLKDEPIEHVADEYDTGCGHRDGDRTARYSNDFGPCIPVVDFYAMNLKIG</sequence>
<dbReference type="EMBL" id="KV454001">
    <property type="protein sequence ID" value="ODQ49146.1"/>
    <property type="molecule type" value="Genomic_DNA"/>
</dbReference>
<name>A0A1E3NT11_9ASCO</name>
<protein>
    <submittedName>
        <fullName evidence="2">Uncharacterized protein</fullName>
    </submittedName>
</protein>
<accession>A0A1E3NT11</accession>